<dbReference type="AlphaFoldDB" id="A0A1R4F8E3"/>
<evidence type="ECO:0000313" key="1">
    <source>
        <dbReference type="EMBL" id="SJM52156.1"/>
    </source>
</evidence>
<gene>
    <name evidence="1" type="ORF">FM101_02725</name>
</gene>
<keyword evidence="2" id="KW-1185">Reference proteome</keyword>
<dbReference type="Proteomes" id="UP000195913">
    <property type="component" value="Unassembled WGS sequence"/>
</dbReference>
<organism evidence="1 2">
    <name type="scientific">Arthrobacter rhombi</name>
    <dbReference type="NCBI Taxonomy" id="71253"/>
    <lineage>
        <taxon>Bacteria</taxon>
        <taxon>Bacillati</taxon>
        <taxon>Actinomycetota</taxon>
        <taxon>Actinomycetes</taxon>
        <taxon>Micrococcales</taxon>
        <taxon>Micrococcaceae</taxon>
        <taxon>Arthrobacter</taxon>
    </lineage>
</organism>
<dbReference type="EMBL" id="FUHW01000013">
    <property type="protein sequence ID" value="SJM52156.1"/>
    <property type="molecule type" value="Genomic_DNA"/>
</dbReference>
<accession>A0A1R4F8E3</accession>
<name>A0A1R4F8E3_9MICC</name>
<proteinExistence type="predicted"/>
<evidence type="ECO:0000313" key="2">
    <source>
        <dbReference type="Proteomes" id="UP000195913"/>
    </source>
</evidence>
<protein>
    <submittedName>
        <fullName evidence="1">Uncharacterized protein</fullName>
    </submittedName>
</protein>
<sequence length="160" mass="17087">MSENPTENRLAELGEAAHQDLNKVLGTALGVAREQLETNGVFLPFAIGLEPDGDAEGELRLLAVQPDENEEDPEADVDAEVMMDDLVTLLIGQRENFVAVALVSDVTLLQEESDAVHALAEHSLGGAVAIIQPYSSPAADGGEWTFEEPAPEAADLRIWA</sequence>
<dbReference type="RefSeq" id="WP_086995074.1">
    <property type="nucleotide sequence ID" value="NZ_FUHW01000013.1"/>
</dbReference>
<reference evidence="1 2" key="1">
    <citation type="submission" date="2017-02" db="EMBL/GenBank/DDBJ databases">
        <authorList>
            <person name="Peterson S.W."/>
        </authorList>
    </citation>
    <scope>NUCLEOTIDE SEQUENCE [LARGE SCALE GENOMIC DNA]</scope>
    <source>
        <strain evidence="1 2">B Ar 00.02</strain>
    </source>
</reference>